<dbReference type="AlphaFoldDB" id="A0A7X2Z5H1"/>
<comment type="caution">
    <text evidence="3">The sequence shown here is derived from an EMBL/GenBank/DDBJ whole genome shotgun (WGS) entry which is preliminary data.</text>
</comment>
<organism evidence="3 4">
    <name type="scientific">Paenibacillus woosongensis</name>
    <dbReference type="NCBI Taxonomy" id="307580"/>
    <lineage>
        <taxon>Bacteria</taxon>
        <taxon>Bacillati</taxon>
        <taxon>Bacillota</taxon>
        <taxon>Bacilli</taxon>
        <taxon>Bacillales</taxon>
        <taxon>Paenibacillaceae</taxon>
        <taxon>Paenibacillus</taxon>
    </lineage>
</organism>
<dbReference type="GO" id="GO:0080120">
    <property type="term" value="P:CAAX-box protein maturation"/>
    <property type="evidence" value="ECO:0007669"/>
    <property type="project" value="UniProtKB-ARBA"/>
</dbReference>
<proteinExistence type="predicted"/>
<feature type="domain" description="CAAX prenyl protease 2/Lysostaphin resistance protein A-like" evidence="2">
    <location>
        <begin position="123"/>
        <end position="215"/>
    </location>
</feature>
<feature type="transmembrane region" description="Helical" evidence="1">
    <location>
        <begin position="12"/>
        <end position="37"/>
    </location>
</feature>
<dbReference type="GO" id="GO:0006508">
    <property type="term" value="P:proteolysis"/>
    <property type="evidence" value="ECO:0007669"/>
    <property type="project" value="UniProtKB-KW"/>
</dbReference>
<dbReference type="PANTHER" id="PTHR39430:SF1">
    <property type="entry name" value="PROTEASE"/>
    <property type="match status" value="1"/>
</dbReference>
<feature type="transmembrane region" description="Helical" evidence="1">
    <location>
        <begin position="153"/>
        <end position="172"/>
    </location>
</feature>
<dbReference type="RefSeq" id="WP_155613307.1">
    <property type="nucleotide sequence ID" value="NZ_WNZW01000017.1"/>
</dbReference>
<protein>
    <submittedName>
        <fullName evidence="3">CPBP family intramembrane metalloprotease</fullName>
    </submittedName>
</protein>
<dbReference type="GO" id="GO:0004175">
    <property type="term" value="F:endopeptidase activity"/>
    <property type="evidence" value="ECO:0007669"/>
    <property type="project" value="UniProtKB-ARBA"/>
</dbReference>
<dbReference type="EMBL" id="WNZW01000017">
    <property type="protein sequence ID" value="MUG47943.1"/>
    <property type="molecule type" value="Genomic_DNA"/>
</dbReference>
<sequence>MKKIRSHNIERLLRFPITWMLVGAVAIILVQGLSLVLTERVEGAGSLLLTLLLGFAAILVYKLIMKYVALRPIPELSGQRAGVEAFRGVITGAIFIAVSTLIIVMLGGYSFQWAAAAGPGSILLKSIEIALSAAIVEELVFRGLMLQAIQKLGGSWIALAITSLTFGAFHLGNPGATPWSALAITLEAGVLLGAAFLWRRNLWFAMGLHFAWNALEGALGIPVSGLPAAGLFTVKANGPAWLTGGDFGLEGSIVTVILGLVIAIPMLIGAARKPVYQSAIRSH</sequence>
<feature type="transmembrane region" description="Helical" evidence="1">
    <location>
        <begin position="43"/>
        <end position="64"/>
    </location>
</feature>
<keyword evidence="1" id="KW-0812">Transmembrane</keyword>
<evidence type="ECO:0000256" key="1">
    <source>
        <dbReference type="SAM" id="Phobius"/>
    </source>
</evidence>
<dbReference type="PANTHER" id="PTHR39430">
    <property type="entry name" value="MEMBRANE-ASSOCIATED PROTEASE-RELATED"/>
    <property type="match status" value="1"/>
</dbReference>
<dbReference type="Proteomes" id="UP000447876">
    <property type="component" value="Unassembled WGS sequence"/>
</dbReference>
<feature type="transmembrane region" description="Helical" evidence="1">
    <location>
        <begin position="178"/>
        <end position="198"/>
    </location>
</feature>
<dbReference type="OrthoDB" id="324900at2"/>
<feature type="transmembrane region" description="Helical" evidence="1">
    <location>
        <begin position="122"/>
        <end position="141"/>
    </location>
</feature>
<keyword evidence="3" id="KW-0378">Hydrolase</keyword>
<evidence type="ECO:0000259" key="2">
    <source>
        <dbReference type="Pfam" id="PF02517"/>
    </source>
</evidence>
<gene>
    <name evidence="3" type="ORF">GNP95_23660</name>
</gene>
<keyword evidence="3" id="KW-0645">Protease</keyword>
<dbReference type="GO" id="GO:0008237">
    <property type="term" value="F:metallopeptidase activity"/>
    <property type="evidence" value="ECO:0007669"/>
    <property type="project" value="UniProtKB-KW"/>
</dbReference>
<evidence type="ECO:0000313" key="4">
    <source>
        <dbReference type="Proteomes" id="UP000447876"/>
    </source>
</evidence>
<keyword evidence="1" id="KW-1133">Transmembrane helix</keyword>
<keyword evidence="3" id="KW-0482">Metalloprotease</keyword>
<feature type="transmembrane region" description="Helical" evidence="1">
    <location>
        <begin position="210"/>
        <end position="232"/>
    </location>
</feature>
<dbReference type="InterPro" id="IPR003675">
    <property type="entry name" value="Rce1/LyrA-like_dom"/>
</dbReference>
<feature type="transmembrane region" description="Helical" evidence="1">
    <location>
        <begin position="252"/>
        <end position="271"/>
    </location>
</feature>
<name>A0A7X2Z5H1_9BACL</name>
<keyword evidence="1" id="KW-0472">Membrane</keyword>
<feature type="transmembrane region" description="Helical" evidence="1">
    <location>
        <begin position="85"/>
        <end position="110"/>
    </location>
</feature>
<accession>A0A7X2Z5H1</accession>
<reference evidence="3 4" key="1">
    <citation type="submission" date="2019-11" db="EMBL/GenBank/DDBJ databases">
        <title>Draft genome sequences of five Paenibacillus species of dairy origin.</title>
        <authorList>
            <person name="Olajide A.M."/>
            <person name="Chen S."/>
            <person name="Lapointe G."/>
        </authorList>
    </citation>
    <scope>NUCLEOTIDE SEQUENCE [LARGE SCALE GENOMIC DNA]</scope>
    <source>
        <strain evidence="3 4">12CR55</strain>
    </source>
</reference>
<dbReference type="Pfam" id="PF02517">
    <property type="entry name" value="Rce1-like"/>
    <property type="match status" value="1"/>
</dbReference>
<evidence type="ECO:0000313" key="3">
    <source>
        <dbReference type="EMBL" id="MUG47943.1"/>
    </source>
</evidence>